<dbReference type="EMBL" id="POUA01000293">
    <property type="protein sequence ID" value="PZG33623.1"/>
    <property type="molecule type" value="Genomic_DNA"/>
</dbReference>
<evidence type="ECO:0000313" key="1">
    <source>
        <dbReference type="EMBL" id="PZG33623.1"/>
    </source>
</evidence>
<name>A0A2W2FDC9_9ACTN</name>
<reference evidence="1 2" key="1">
    <citation type="submission" date="2018-01" db="EMBL/GenBank/DDBJ databases">
        <title>Draft genome sequence of Sphaerisporangium sp. 7K107.</title>
        <authorList>
            <person name="Sahin N."/>
            <person name="Saygin H."/>
            <person name="Ay H."/>
        </authorList>
    </citation>
    <scope>NUCLEOTIDE SEQUENCE [LARGE SCALE GENOMIC DNA]</scope>
    <source>
        <strain evidence="1 2">7K107</strain>
    </source>
</reference>
<comment type="caution">
    <text evidence="1">The sequence shown here is derived from an EMBL/GenBank/DDBJ whole genome shotgun (WGS) entry which is preliminary data.</text>
</comment>
<accession>A0A2W2FDC9</accession>
<proteinExistence type="predicted"/>
<dbReference type="Proteomes" id="UP000248544">
    <property type="component" value="Unassembled WGS sequence"/>
</dbReference>
<evidence type="ECO:0000313" key="2">
    <source>
        <dbReference type="Proteomes" id="UP000248544"/>
    </source>
</evidence>
<protein>
    <submittedName>
        <fullName evidence="1">Uncharacterized protein</fullName>
    </submittedName>
</protein>
<dbReference type="AlphaFoldDB" id="A0A2W2FDC9"/>
<organism evidence="1 2">
    <name type="scientific">Spongiactinospora gelatinilytica</name>
    <dbReference type="NCBI Taxonomy" id="2666298"/>
    <lineage>
        <taxon>Bacteria</taxon>
        <taxon>Bacillati</taxon>
        <taxon>Actinomycetota</taxon>
        <taxon>Actinomycetes</taxon>
        <taxon>Streptosporangiales</taxon>
        <taxon>Streptosporangiaceae</taxon>
        <taxon>Spongiactinospora</taxon>
    </lineage>
</organism>
<sequence length="367" mass="40725">MARLRLSEQIVLEARGLAGDDADALAAEVWASRRLGEVWLAAPPGETEPEHLICTEVAGRATSRPSVPAMAAVAALARVAPGSEREMLTQATDILSASQPRPEWADTPCWEPTRAFRGTDVWRRERVLFVDYDAGPRPHTLMAVIVDEAEPVIAALRLVEPGAHEEWERLRGPDDPPMPVRPAEPAAVLAELALAMRETDMAWPHQEEGGYAELRALAWTRGRAHLPAWPDWAPTPAAEREDLTAEFVRHSGLPDDDVTHSLAGLFLDYGDGYIRPGPLAWSPGRVALFLADFLPRKVMLDAAQRERLPEALRHWVRFALTRTGMEPRWIEPVVEAVSTYHAVFEKAFDDESVWGPAKRIVSGHQEQ</sequence>
<keyword evidence="2" id="KW-1185">Reference proteome</keyword>
<gene>
    <name evidence="1" type="ORF">C1I98_28630</name>
</gene>